<evidence type="ECO:0000313" key="9">
    <source>
        <dbReference type="EMBL" id="BAC90098.1"/>
    </source>
</evidence>
<dbReference type="GO" id="GO:0015977">
    <property type="term" value="P:carbon fixation"/>
    <property type="evidence" value="ECO:0007669"/>
    <property type="project" value="UniProtKB-UniRule"/>
</dbReference>
<dbReference type="PhylomeDB" id="Q7NIM6"/>
<keyword evidence="4 8" id="KW-0120">Carbon dioxide fixation</keyword>
<dbReference type="GO" id="GO:0005737">
    <property type="term" value="C:cytoplasm"/>
    <property type="evidence" value="ECO:0007669"/>
    <property type="project" value="UniProtKB-SubCell"/>
</dbReference>
<dbReference type="EnsemblBacteria" id="BAC90098">
    <property type="protein sequence ID" value="BAC90098"/>
    <property type="gene ID" value="BAC90098"/>
</dbReference>
<dbReference type="RefSeq" id="WP_011142154.1">
    <property type="nucleotide sequence ID" value="NC_005125.1"/>
</dbReference>
<keyword evidence="5 8" id="KW-1282">Carboxysome</keyword>
<dbReference type="InterPro" id="IPR003435">
    <property type="entry name" value="Chaperonin_RcbX"/>
</dbReference>
<dbReference type="PANTHER" id="PTHR33791">
    <property type="entry name" value="CHAPERONIN-LIKE RBCX PROTEIN 1, CHLOROPLASTIC"/>
    <property type="match status" value="1"/>
</dbReference>
<dbReference type="InterPro" id="IPR046381">
    <property type="entry name" value="RbcX"/>
</dbReference>
<dbReference type="InterPro" id="IPR038052">
    <property type="entry name" value="Chaperonin_RbcX_sf"/>
</dbReference>
<evidence type="ECO:0000256" key="6">
    <source>
        <dbReference type="ARBA" id="ARBA00023866"/>
    </source>
</evidence>
<dbReference type="GO" id="GO:0015979">
    <property type="term" value="P:photosynthesis"/>
    <property type="evidence" value="ECO:0007669"/>
    <property type="project" value="UniProtKB-KW"/>
</dbReference>
<evidence type="ECO:0000256" key="2">
    <source>
        <dbReference type="ARBA" id="ARBA00022531"/>
    </source>
</evidence>
<comment type="domain">
    <text evidence="8">The homodimer has 2 functional domains, a central cleft essential for production of soluble RbcL in which the RbcL peptide binds, and a polar surface which plays a role in correct RbcL subunit arrangement.</text>
</comment>
<proteinExistence type="inferred from homology"/>
<dbReference type="InParanoid" id="Q7NIM6"/>
<comment type="subunit">
    <text evidence="8">Homodimer. Interacts with the exposed C-terminal peptide of RbcL via its central cleft, contacts a second RbcL monomer via its peripheral polar surface.</text>
</comment>
<protein>
    <recommendedName>
        <fullName evidence="6 8">RuBisCO chaperone RbcX</fullName>
    </recommendedName>
</protein>
<keyword evidence="1 8" id="KW-0963">Cytoplasm</keyword>
<dbReference type="KEGG" id="gvi:glr2157"/>
<dbReference type="eggNOG" id="ENOG50315SX">
    <property type="taxonomic scope" value="Bacteria"/>
</dbReference>
<comment type="similarity">
    <text evidence="8">Belongs to the RbcX family.</text>
</comment>
<comment type="function">
    <text evidence="8">An RbcL-specific chaperone. The central cleft of the RbcX homodimer (RbcX2) binds the C-terminus of an RbcL monomer, stabilizing the C-terminus and probably preventing its reassociation with chaperonin GroEL-ES. At the same time the peripheral region of RbcX2 binds a second RbcL monomer, bridging the RbcL homodimers in the correct orientation. The RbcX2(2)-bound RbcL dimers then assemble into the RbcL8 core (RbcL8-(RbcX2)8). RbcS binding triggers the release of RbcX2.</text>
</comment>
<reference evidence="9 10" key="2">
    <citation type="journal article" date="2003" name="DNA Res.">
        <title>Complete genome structure of Gloeobacter violaceus PCC 7421, a cyanobacterium that lacks thylakoids (supplement).</title>
        <authorList>
            <person name="Nakamura Y."/>
            <person name="Kaneko T."/>
            <person name="Sato S."/>
            <person name="Mimuro M."/>
            <person name="Miyashita H."/>
            <person name="Tsuchiya T."/>
            <person name="Sasamoto S."/>
            <person name="Watanabe A."/>
            <person name="Kawashima K."/>
            <person name="Kishida Y."/>
            <person name="Kiyokawa C."/>
            <person name="Kohara M."/>
            <person name="Matsumoto M."/>
            <person name="Matsuno A."/>
            <person name="Nakazaki N."/>
            <person name="Shimpo S."/>
            <person name="Takeuchi C."/>
            <person name="Yamada M."/>
            <person name="Tabata S."/>
        </authorList>
    </citation>
    <scope>NUCLEOTIDE SEQUENCE [LARGE SCALE GENOMIC DNA]</scope>
    <source>
        <strain evidence="10">ATCC 29082 / PCC 7421</strain>
    </source>
</reference>
<evidence type="ECO:0000256" key="4">
    <source>
        <dbReference type="ARBA" id="ARBA00023300"/>
    </source>
</evidence>
<keyword evidence="3 8" id="KW-0143">Chaperone</keyword>
<dbReference type="GO" id="GO:0031470">
    <property type="term" value="C:carboxysome"/>
    <property type="evidence" value="ECO:0007669"/>
    <property type="project" value="UniProtKB-SubCell"/>
</dbReference>
<name>Q7NIM6_GLOVI</name>
<dbReference type="AlphaFoldDB" id="Q7NIM6"/>
<dbReference type="STRING" id="251221.gene:10759652"/>
<reference evidence="9 10" key="1">
    <citation type="journal article" date="2003" name="DNA Res.">
        <title>Complete genome structure of Gloeobacter violaceus PCC 7421, a cyanobacterium that lacks thylakoids.</title>
        <authorList>
            <person name="Nakamura Y."/>
            <person name="Kaneko T."/>
            <person name="Sato S."/>
            <person name="Mimuro M."/>
            <person name="Miyashita H."/>
            <person name="Tsuchiya T."/>
            <person name="Sasamoto S."/>
            <person name="Watanabe A."/>
            <person name="Kawashima K."/>
            <person name="Kishida Y."/>
            <person name="Kiyokawa C."/>
            <person name="Kohara M."/>
            <person name="Matsumoto M."/>
            <person name="Matsuno A."/>
            <person name="Nakazaki N."/>
            <person name="Shimpo S."/>
            <person name="Takeuchi C."/>
            <person name="Yamada M."/>
            <person name="Tabata S."/>
        </authorList>
    </citation>
    <scope>NUCLEOTIDE SEQUENCE [LARGE SCALE GENOMIC DNA]</scope>
    <source>
        <strain evidence="10">ATCC 29082 / PCC 7421</strain>
    </source>
</reference>
<dbReference type="GO" id="GO:0044183">
    <property type="term" value="F:protein folding chaperone"/>
    <property type="evidence" value="ECO:0000318"/>
    <property type="project" value="GO_Central"/>
</dbReference>
<keyword evidence="10" id="KW-1185">Reference proteome</keyword>
<organism evidence="9 10">
    <name type="scientific">Gloeobacter violaceus (strain ATCC 29082 / PCC 7421)</name>
    <dbReference type="NCBI Taxonomy" id="251221"/>
    <lineage>
        <taxon>Bacteria</taxon>
        <taxon>Bacillati</taxon>
        <taxon>Cyanobacteriota</taxon>
        <taxon>Cyanophyceae</taxon>
        <taxon>Gloeobacterales</taxon>
        <taxon>Gloeobacteraceae</taxon>
        <taxon>Gloeobacter</taxon>
    </lineage>
</organism>
<dbReference type="HAMAP" id="MF_00855">
    <property type="entry name" value="RbcX"/>
    <property type="match status" value="1"/>
</dbReference>
<evidence type="ECO:0000256" key="5">
    <source>
        <dbReference type="ARBA" id="ARBA00023669"/>
    </source>
</evidence>
<dbReference type="HOGENOM" id="CLU_129346_0_0_3"/>
<dbReference type="PANTHER" id="PTHR33791:SF1">
    <property type="entry name" value="RUBISCO CHAPERONE RBCX"/>
    <property type="match status" value="1"/>
</dbReference>
<keyword evidence="2 8" id="KW-0602">Photosynthesis</keyword>
<dbReference type="Proteomes" id="UP000000557">
    <property type="component" value="Chromosome"/>
</dbReference>
<dbReference type="GO" id="GO:0110102">
    <property type="term" value="P:ribulose bisphosphate carboxylase complex assembly"/>
    <property type="evidence" value="ECO:0007669"/>
    <property type="project" value="UniProtKB-UniRule"/>
</dbReference>
<evidence type="ECO:0000256" key="1">
    <source>
        <dbReference type="ARBA" id="ARBA00022490"/>
    </source>
</evidence>
<dbReference type="EMBL" id="BA000045">
    <property type="protein sequence ID" value="BAC90098.1"/>
    <property type="molecule type" value="Genomic_DNA"/>
</dbReference>
<dbReference type="Gene3D" id="1.10.1200.210">
    <property type="entry name" value="Chaperonin-like RbcX"/>
    <property type="match status" value="1"/>
</dbReference>
<dbReference type="SUPFAM" id="SSF158615">
    <property type="entry name" value="RbcX-like"/>
    <property type="match status" value="1"/>
</dbReference>
<dbReference type="OrthoDB" id="512484at2"/>
<sequence length="125" mass="14291">MDLKAITKATAKVLVSYLTYQAVRVVLDQLRETDPQRAIWFNQFSTAKTLQDGEAYLRELVAVDPALAMRVMTVREHLAEQVADFLPELVRTGVQQSNMDHRRQYIERTLQLESPAESEAETPND</sequence>
<gene>
    <name evidence="8 9" type="primary">rbcX</name>
</gene>
<dbReference type="NCBIfam" id="NF047598">
    <property type="entry name" value="ChaprRbcXCyano"/>
    <property type="match status" value="1"/>
</dbReference>
<evidence type="ECO:0000313" key="10">
    <source>
        <dbReference type="Proteomes" id="UP000000557"/>
    </source>
</evidence>
<evidence type="ECO:0000256" key="3">
    <source>
        <dbReference type="ARBA" id="ARBA00023186"/>
    </source>
</evidence>
<keyword evidence="7" id="KW-1283">Bacterial microcompartment</keyword>
<dbReference type="Pfam" id="PF02341">
    <property type="entry name" value="RbcX"/>
    <property type="match status" value="1"/>
</dbReference>
<evidence type="ECO:0000256" key="8">
    <source>
        <dbReference type="HAMAP-Rule" id="MF_00855"/>
    </source>
</evidence>
<comment type="subcellular location">
    <subcellularLocation>
        <location evidence="8">Carboxysome</location>
    </subcellularLocation>
    <subcellularLocation>
        <location evidence="8">Cytoplasm</location>
    </subcellularLocation>
    <text evidence="8">Most protein is cytoplasmic, but some is in the carboxysome.</text>
</comment>
<accession>Q7NIM6</accession>
<dbReference type="PATRIC" id="fig|251221.4.peg.2191"/>
<evidence type="ECO:0000256" key="7">
    <source>
        <dbReference type="ARBA" id="ARBA00024446"/>
    </source>
</evidence>